<feature type="domain" description="NodB homology" evidence="8">
    <location>
        <begin position="81"/>
        <end position="261"/>
    </location>
</feature>
<comment type="function">
    <text evidence="1">Is involved in generating a small heat-stable compound (Nod), an acylated oligomer of N-acetylglucosamine, that stimulates mitosis in various plant protoplasts.</text>
</comment>
<proteinExistence type="inferred from homology"/>
<evidence type="ECO:0000313" key="10">
    <source>
        <dbReference type="Proteomes" id="UP000186894"/>
    </source>
</evidence>
<evidence type="ECO:0000256" key="5">
    <source>
        <dbReference type="ARBA" id="ARBA00022801"/>
    </source>
</evidence>
<dbReference type="InterPro" id="IPR011330">
    <property type="entry name" value="Glyco_hydro/deAcase_b/a-brl"/>
</dbReference>
<dbReference type="GO" id="GO:0046872">
    <property type="term" value="F:metal ion binding"/>
    <property type="evidence" value="ECO:0007669"/>
    <property type="project" value="UniProtKB-KW"/>
</dbReference>
<dbReference type="GO" id="GO:0005975">
    <property type="term" value="P:carbohydrate metabolic process"/>
    <property type="evidence" value="ECO:0007669"/>
    <property type="project" value="InterPro"/>
</dbReference>
<evidence type="ECO:0000256" key="6">
    <source>
        <dbReference type="ARBA" id="ARBA00032976"/>
    </source>
</evidence>
<evidence type="ECO:0000313" key="9">
    <source>
        <dbReference type="EMBL" id="OLP43139.1"/>
    </source>
</evidence>
<keyword evidence="5" id="KW-0378">Hydrolase</keyword>
<reference evidence="9 10" key="1">
    <citation type="submission" date="2016-09" db="EMBL/GenBank/DDBJ databases">
        <title>Rhizobium oryziradicis sp. nov., isolated from the root of rice.</title>
        <authorList>
            <person name="Zhao J."/>
            <person name="Zhang X."/>
        </authorList>
    </citation>
    <scope>NUCLEOTIDE SEQUENCE [LARGE SCALE GENOMIC DNA]</scope>
    <source>
        <strain evidence="9 10">N19</strain>
    </source>
</reference>
<accession>A0A1Q8ZMN4</accession>
<dbReference type="PANTHER" id="PTHR10587">
    <property type="entry name" value="GLYCOSYL TRANSFERASE-RELATED"/>
    <property type="match status" value="1"/>
</dbReference>
<dbReference type="PANTHER" id="PTHR10587:SF133">
    <property type="entry name" value="CHITIN DEACETYLASE 1-RELATED"/>
    <property type="match status" value="1"/>
</dbReference>
<protein>
    <recommendedName>
        <fullName evidence="3">Chitooligosaccharide deacetylase</fullName>
    </recommendedName>
    <alternativeName>
        <fullName evidence="6">Nodulation protein B</fullName>
    </alternativeName>
</protein>
<evidence type="ECO:0000256" key="4">
    <source>
        <dbReference type="ARBA" id="ARBA00022723"/>
    </source>
</evidence>
<comment type="similarity">
    <text evidence="2">Belongs to the polysaccharide deacetylase family.</text>
</comment>
<sequence>MSRLFASATLALCLAGCASQSPSNMTMRSAFAPVTERPKPLLASDPVPMEPQNWMGRSRSTQLAGRTLTVSSIHDIKLGPKEVILTFDDGPSVKKTETVLADLDQYNVKATFMLVGEMAKSHPEIVQDTLRRGHSIGSHTYRHPNLKAMAFDQAMNEIMRGENAVRDAAGIKTVGFFRFPYLADTSRLRQALADRGTVVMDVDVDTKDYYKASAAQVLDRTMAELAKRHGGIILMHDIHTRTVAMLPMLLKRLNTEGYKVVTLRYGKASNQMVASRL</sequence>
<evidence type="ECO:0000256" key="1">
    <source>
        <dbReference type="ARBA" id="ARBA00003236"/>
    </source>
</evidence>
<keyword evidence="7" id="KW-0732">Signal</keyword>
<dbReference type="PROSITE" id="PS51677">
    <property type="entry name" value="NODB"/>
    <property type="match status" value="1"/>
</dbReference>
<dbReference type="AlphaFoldDB" id="A0A1Q8ZMN4"/>
<dbReference type="EMBL" id="MKIM01000028">
    <property type="protein sequence ID" value="OLP43139.1"/>
    <property type="molecule type" value="Genomic_DNA"/>
</dbReference>
<evidence type="ECO:0000256" key="3">
    <source>
        <dbReference type="ARBA" id="ARBA00020071"/>
    </source>
</evidence>
<evidence type="ECO:0000259" key="8">
    <source>
        <dbReference type="PROSITE" id="PS51677"/>
    </source>
</evidence>
<dbReference type="InterPro" id="IPR002509">
    <property type="entry name" value="NODB_dom"/>
</dbReference>
<feature type="chain" id="PRO_5013385330" description="Chitooligosaccharide deacetylase" evidence="7">
    <location>
        <begin position="22"/>
        <end position="277"/>
    </location>
</feature>
<evidence type="ECO:0000256" key="2">
    <source>
        <dbReference type="ARBA" id="ARBA00010973"/>
    </source>
</evidence>
<evidence type="ECO:0000256" key="7">
    <source>
        <dbReference type="SAM" id="SignalP"/>
    </source>
</evidence>
<dbReference type="InterPro" id="IPR050248">
    <property type="entry name" value="Polysacc_deacetylase_ArnD"/>
</dbReference>
<keyword evidence="10" id="KW-1185">Reference proteome</keyword>
<dbReference type="STRING" id="1867956.BJF95_19635"/>
<dbReference type="Gene3D" id="3.20.20.370">
    <property type="entry name" value="Glycoside hydrolase/deacetylase"/>
    <property type="match status" value="1"/>
</dbReference>
<dbReference type="Pfam" id="PF01522">
    <property type="entry name" value="Polysacc_deac_1"/>
    <property type="match status" value="1"/>
</dbReference>
<keyword evidence="4" id="KW-0479">Metal-binding</keyword>
<dbReference type="Proteomes" id="UP000186894">
    <property type="component" value="Unassembled WGS sequence"/>
</dbReference>
<dbReference type="GO" id="GO:0016810">
    <property type="term" value="F:hydrolase activity, acting on carbon-nitrogen (but not peptide) bonds"/>
    <property type="evidence" value="ECO:0007669"/>
    <property type="project" value="InterPro"/>
</dbReference>
<dbReference type="SUPFAM" id="SSF88713">
    <property type="entry name" value="Glycoside hydrolase/deacetylase"/>
    <property type="match status" value="1"/>
</dbReference>
<dbReference type="OrthoDB" id="276604at2"/>
<feature type="signal peptide" evidence="7">
    <location>
        <begin position="1"/>
        <end position="21"/>
    </location>
</feature>
<dbReference type="GO" id="GO:0016020">
    <property type="term" value="C:membrane"/>
    <property type="evidence" value="ECO:0007669"/>
    <property type="project" value="TreeGrafter"/>
</dbReference>
<comment type="caution">
    <text evidence="9">The sequence shown here is derived from an EMBL/GenBank/DDBJ whole genome shotgun (WGS) entry which is preliminary data.</text>
</comment>
<dbReference type="CDD" id="cd10917">
    <property type="entry name" value="CE4_NodB_like_6s_7s"/>
    <property type="match status" value="1"/>
</dbReference>
<name>A0A1Q8ZMN4_9HYPH</name>
<gene>
    <name evidence="9" type="ORF">BJF95_19635</name>
</gene>
<organism evidence="9 10">
    <name type="scientific">Rhizobium oryziradicis</name>
    <dbReference type="NCBI Taxonomy" id="1867956"/>
    <lineage>
        <taxon>Bacteria</taxon>
        <taxon>Pseudomonadati</taxon>
        <taxon>Pseudomonadota</taxon>
        <taxon>Alphaproteobacteria</taxon>
        <taxon>Hyphomicrobiales</taxon>
        <taxon>Rhizobiaceae</taxon>
        <taxon>Rhizobium/Agrobacterium group</taxon>
        <taxon>Rhizobium</taxon>
    </lineage>
</organism>